<evidence type="ECO:0000313" key="1">
    <source>
        <dbReference type="EMBL" id="GIM30023.1"/>
    </source>
</evidence>
<dbReference type="Proteomes" id="UP000679179">
    <property type="component" value="Unassembled WGS sequence"/>
</dbReference>
<accession>A0A919S3N4</accession>
<dbReference type="AlphaFoldDB" id="A0A919S3N4"/>
<dbReference type="EMBL" id="BOPZ01000026">
    <property type="protein sequence ID" value="GIM30023.1"/>
    <property type="molecule type" value="Genomic_DNA"/>
</dbReference>
<proteinExistence type="predicted"/>
<name>A0A919S3N4_9CLOT</name>
<evidence type="ECO:0000313" key="2">
    <source>
        <dbReference type="Proteomes" id="UP000679179"/>
    </source>
</evidence>
<organism evidence="1 2">
    <name type="scientific">Clostridium polyendosporum</name>
    <dbReference type="NCBI Taxonomy" id="69208"/>
    <lineage>
        <taxon>Bacteria</taxon>
        <taxon>Bacillati</taxon>
        <taxon>Bacillota</taxon>
        <taxon>Clostridia</taxon>
        <taxon>Eubacteriales</taxon>
        <taxon>Clostridiaceae</taxon>
        <taxon>Clostridium</taxon>
    </lineage>
</organism>
<dbReference type="Pfam" id="PF10764">
    <property type="entry name" value="Gin"/>
    <property type="match status" value="1"/>
</dbReference>
<keyword evidence="2" id="KW-1185">Reference proteome</keyword>
<comment type="caution">
    <text evidence="1">The sequence shown here is derived from an EMBL/GenBank/DDBJ whole genome shotgun (WGS) entry which is preliminary data.</text>
</comment>
<protein>
    <submittedName>
        <fullName evidence="1">Protein CsfB</fullName>
    </submittedName>
</protein>
<sequence>MYKDLSAKNNCIICGKHCENGIIIKGKVICSSCEEKLVSCEIGTDFYEYYKDCIKKHLVPSILRDNVEMNEYLR</sequence>
<reference evidence="1" key="1">
    <citation type="submission" date="2021-03" db="EMBL/GenBank/DDBJ databases">
        <title>Taxonomic study of Clostridium polyendosporum from meadow-gley soil under rice.</title>
        <authorList>
            <person name="Kobayashi H."/>
            <person name="Tanizawa Y."/>
            <person name="Yagura M."/>
        </authorList>
    </citation>
    <scope>NUCLEOTIDE SEQUENCE</scope>
    <source>
        <strain evidence="1">JCM 30710</strain>
    </source>
</reference>
<dbReference type="RefSeq" id="WP_212904707.1">
    <property type="nucleotide sequence ID" value="NZ_BOPZ01000026.1"/>
</dbReference>
<dbReference type="InterPro" id="IPR019700">
    <property type="entry name" value="Sigma-G_inhibitor_Gin"/>
</dbReference>
<gene>
    <name evidence="1" type="ORF">CPJCM30710_26890</name>
</gene>